<sequence length="152" mass="18304">MHYLLLCFQFVSSLIKSYLQGLDLIKKTMDHKFNNIQSYIMRLINFTKNKIDVSEQAKDLIEKMLQFDPNKRIHFQIITKYQIFEKQFQSQYKKKSKQPNNVQFHLLNHNKLNNNLLTVFLIQLENKIVETKSQRNNNKDINQNVNAKRKML</sequence>
<dbReference type="EMBL" id="CAJJDO010000018">
    <property type="protein sequence ID" value="CAD8149004.1"/>
    <property type="molecule type" value="Genomic_DNA"/>
</dbReference>
<comment type="caution">
    <text evidence="1">The sequence shown here is derived from an EMBL/GenBank/DDBJ whole genome shotgun (WGS) entry which is preliminary data.</text>
</comment>
<reference evidence="1" key="1">
    <citation type="submission" date="2021-01" db="EMBL/GenBank/DDBJ databases">
        <authorList>
            <consortium name="Genoscope - CEA"/>
            <person name="William W."/>
        </authorList>
    </citation>
    <scope>NUCLEOTIDE SEQUENCE</scope>
</reference>
<keyword evidence="2" id="KW-1185">Reference proteome</keyword>
<gene>
    <name evidence="1" type="ORF">PPENT_87.1.T0180352</name>
</gene>
<accession>A0A8S1TC16</accession>
<evidence type="ECO:0000313" key="1">
    <source>
        <dbReference type="EMBL" id="CAD8149004.1"/>
    </source>
</evidence>
<dbReference type="Proteomes" id="UP000689195">
    <property type="component" value="Unassembled WGS sequence"/>
</dbReference>
<name>A0A8S1TC16_9CILI</name>
<dbReference type="AlphaFoldDB" id="A0A8S1TC16"/>
<protein>
    <recommendedName>
        <fullName evidence="3">Protein kinase domain-containing protein</fullName>
    </recommendedName>
</protein>
<organism evidence="1 2">
    <name type="scientific">Paramecium pentaurelia</name>
    <dbReference type="NCBI Taxonomy" id="43138"/>
    <lineage>
        <taxon>Eukaryota</taxon>
        <taxon>Sar</taxon>
        <taxon>Alveolata</taxon>
        <taxon>Ciliophora</taxon>
        <taxon>Intramacronucleata</taxon>
        <taxon>Oligohymenophorea</taxon>
        <taxon>Peniculida</taxon>
        <taxon>Parameciidae</taxon>
        <taxon>Paramecium</taxon>
    </lineage>
</organism>
<evidence type="ECO:0000313" key="2">
    <source>
        <dbReference type="Proteomes" id="UP000689195"/>
    </source>
</evidence>
<evidence type="ECO:0008006" key="3">
    <source>
        <dbReference type="Google" id="ProtNLM"/>
    </source>
</evidence>
<proteinExistence type="predicted"/>